<dbReference type="PANTHER" id="PTHR33529">
    <property type="entry name" value="SLR0882 PROTEIN-RELATED"/>
    <property type="match status" value="1"/>
</dbReference>
<evidence type="ECO:0000256" key="2">
    <source>
        <dbReference type="ARBA" id="ARBA00004429"/>
    </source>
</evidence>
<dbReference type="Pfam" id="PF03739">
    <property type="entry name" value="LptF_LptG"/>
    <property type="match status" value="1"/>
</dbReference>
<feature type="transmembrane region" description="Helical" evidence="12">
    <location>
        <begin position="302"/>
        <end position="322"/>
    </location>
</feature>
<accession>A0A363UNT6</accession>
<dbReference type="OrthoDB" id="9778062at2"/>
<dbReference type="InterPro" id="IPR005495">
    <property type="entry name" value="LptG/LptF_permease"/>
</dbReference>
<dbReference type="GO" id="GO:0043190">
    <property type="term" value="C:ATP-binding cassette (ABC) transporter complex"/>
    <property type="evidence" value="ECO:0007669"/>
    <property type="project" value="InterPro"/>
</dbReference>
<comment type="subcellular location">
    <subcellularLocation>
        <location evidence="2">Cell inner membrane</location>
        <topology evidence="2">Multi-pass membrane protein</topology>
    </subcellularLocation>
</comment>
<dbReference type="Proteomes" id="UP000251800">
    <property type="component" value="Unassembled WGS sequence"/>
</dbReference>
<comment type="subunit">
    <text evidence="11">Component of the lipopolysaccharide transport and assembly complex. The LptBFG transporter is composed of two ATP-binding proteins (LptB) and two transmembrane proteins (LptF and LptG).</text>
</comment>
<keyword evidence="8 12" id="KW-0812">Transmembrane</keyword>
<evidence type="ECO:0000256" key="12">
    <source>
        <dbReference type="SAM" id="Phobius"/>
    </source>
</evidence>
<evidence type="ECO:0000256" key="11">
    <source>
        <dbReference type="ARBA" id="ARBA00026081"/>
    </source>
</evidence>
<evidence type="ECO:0000256" key="10">
    <source>
        <dbReference type="ARBA" id="ARBA00023136"/>
    </source>
</evidence>
<comment type="caution">
    <text evidence="13">The sequence shown here is derived from an EMBL/GenBank/DDBJ whole genome shotgun (WGS) entry which is preliminary data.</text>
</comment>
<feature type="transmembrane region" description="Helical" evidence="12">
    <location>
        <begin position="9"/>
        <end position="30"/>
    </location>
</feature>
<keyword evidence="14" id="KW-1185">Reference proteome</keyword>
<dbReference type="EMBL" id="QEQK01000003">
    <property type="protein sequence ID" value="PWN57098.1"/>
    <property type="molecule type" value="Genomic_DNA"/>
</dbReference>
<dbReference type="NCBIfam" id="TIGR04407">
    <property type="entry name" value="LptF_YjgP"/>
    <property type="match status" value="1"/>
</dbReference>
<dbReference type="RefSeq" id="WP_109719178.1">
    <property type="nucleotide sequence ID" value="NZ_QEQK01000003.1"/>
</dbReference>
<keyword evidence="7" id="KW-0997">Cell inner membrane</keyword>
<keyword evidence="9 12" id="KW-1133">Transmembrane helix</keyword>
<evidence type="ECO:0000256" key="6">
    <source>
        <dbReference type="ARBA" id="ARBA00022475"/>
    </source>
</evidence>
<keyword evidence="10 12" id="KW-0472">Membrane</keyword>
<comment type="similarity">
    <text evidence="3">Belongs to the LptF/LptG family.</text>
</comment>
<name>A0A363UNT6_9GAMM</name>
<dbReference type="GO" id="GO:0055085">
    <property type="term" value="P:transmembrane transport"/>
    <property type="evidence" value="ECO:0007669"/>
    <property type="project" value="InterPro"/>
</dbReference>
<evidence type="ECO:0000256" key="7">
    <source>
        <dbReference type="ARBA" id="ARBA00022519"/>
    </source>
</evidence>
<keyword evidence="6" id="KW-1003">Cell membrane</keyword>
<dbReference type="PANTHER" id="PTHR33529:SF7">
    <property type="entry name" value="LIPOPOLYSACCHARIDE EXPORT SYSTEM PERMEASE PROTEIN LPTF"/>
    <property type="match status" value="1"/>
</dbReference>
<evidence type="ECO:0000256" key="4">
    <source>
        <dbReference type="ARBA" id="ARBA00014213"/>
    </source>
</evidence>
<dbReference type="GO" id="GO:0015920">
    <property type="term" value="P:lipopolysaccharide transport"/>
    <property type="evidence" value="ECO:0007669"/>
    <property type="project" value="TreeGrafter"/>
</dbReference>
<evidence type="ECO:0000256" key="8">
    <source>
        <dbReference type="ARBA" id="ARBA00022692"/>
    </source>
</evidence>
<evidence type="ECO:0000313" key="13">
    <source>
        <dbReference type="EMBL" id="PWN57098.1"/>
    </source>
</evidence>
<organism evidence="13 14">
    <name type="scientific">Abyssibacter profundi</name>
    <dbReference type="NCBI Taxonomy" id="2182787"/>
    <lineage>
        <taxon>Bacteria</taxon>
        <taxon>Pseudomonadati</taxon>
        <taxon>Pseudomonadota</taxon>
        <taxon>Gammaproteobacteria</taxon>
        <taxon>Chromatiales</taxon>
        <taxon>Oceanococcaceae</taxon>
        <taxon>Abyssibacter</taxon>
    </lineage>
</organism>
<protein>
    <recommendedName>
        <fullName evidence="4">Lipopolysaccharide export system permease protein LptF</fullName>
    </recommendedName>
</protein>
<evidence type="ECO:0000256" key="5">
    <source>
        <dbReference type="ARBA" id="ARBA00022448"/>
    </source>
</evidence>
<feature type="transmembrane region" description="Helical" evidence="12">
    <location>
        <begin position="50"/>
        <end position="79"/>
    </location>
</feature>
<comment type="function">
    <text evidence="1">Part of the ABC transporter complex LptBFG involved in the translocation of lipopolysaccharide (LPS) from the inner membrane to the outer membrane.</text>
</comment>
<dbReference type="InterPro" id="IPR030922">
    <property type="entry name" value="LptF"/>
</dbReference>
<evidence type="ECO:0000313" key="14">
    <source>
        <dbReference type="Proteomes" id="UP000251800"/>
    </source>
</evidence>
<sequence>MRPLILDRYLFREAGLTWLAVTLVLLAIMLSTRFARFLGLAASGELPETLLLQVVALSSVQYLVILIPVSLLLAVMLALGRLYRDSEMAAVAACGVSMATLYRPFIRLGIALAAITAILSFALSPWAGRTADFLIKQAQQELAFSAFEAGQFRTIPGVPAVFYVERRDAAEGTMEQIFVRSYGDARAGVLMAAEGQEAVDADSGDRTLALRHGYRYEGEPGQAAFRVLSFAENGFRFPAPSFVYEVGKRKIAATADLVASGQPEDIAELQWRASSPITVLLLALLAVPLAHTSPRQGRYAKLILGIGAYIVYVNVLGVAQAWVGKGLIPAWLGMWWVHALVALAVVWLYLYRDGRVRWPGRRRA</sequence>
<feature type="transmembrane region" description="Helical" evidence="12">
    <location>
        <begin position="328"/>
        <end position="351"/>
    </location>
</feature>
<gene>
    <name evidence="13" type="primary">lptF</name>
    <name evidence="13" type="ORF">DEH80_03970</name>
</gene>
<evidence type="ECO:0000256" key="3">
    <source>
        <dbReference type="ARBA" id="ARBA00007725"/>
    </source>
</evidence>
<reference evidence="13 14" key="1">
    <citation type="submission" date="2018-05" db="EMBL/GenBank/DDBJ databases">
        <title>Abyssibacter profundi OUC007T gen. nov., sp. nov, a marine bacterium isolated from seawater of the Mariana Trench.</title>
        <authorList>
            <person name="Zhou S."/>
        </authorList>
    </citation>
    <scope>NUCLEOTIDE SEQUENCE [LARGE SCALE GENOMIC DNA]</scope>
    <source>
        <strain evidence="13 14">OUC007</strain>
    </source>
</reference>
<evidence type="ECO:0000256" key="9">
    <source>
        <dbReference type="ARBA" id="ARBA00022989"/>
    </source>
</evidence>
<feature type="transmembrane region" description="Helical" evidence="12">
    <location>
        <begin position="105"/>
        <end position="127"/>
    </location>
</feature>
<dbReference type="AlphaFoldDB" id="A0A363UNT6"/>
<keyword evidence="5" id="KW-0813">Transport</keyword>
<proteinExistence type="inferred from homology"/>
<evidence type="ECO:0000256" key="1">
    <source>
        <dbReference type="ARBA" id="ARBA00002265"/>
    </source>
</evidence>